<evidence type="ECO:0000256" key="5">
    <source>
        <dbReference type="RuleBase" id="RU003509"/>
    </source>
</evidence>
<dbReference type="PANTHER" id="PTHR34963">
    <property type="match status" value="1"/>
</dbReference>
<dbReference type="Gene3D" id="2.40.30.220">
    <property type="entry name" value="Photosystem II Psb28"/>
    <property type="match status" value="1"/>
</dbReference>
<gene>
    <name evidence="6" type="primary">psbW</name>
</gene>
<protein>
    <recommendedName>
        <fullName evidence="5">Photosystem II reaction center Psb28 protein</fullName>
    </recommendedName>
</protein>
<evidence type="ECO:0000256" key="2">
    <source>
        <dbReference type="ARBA" id="ARBA00022531"/>
    </source>
</evidence>
<dbReference type="EMBL" id="MH795129">
    <property type="protein sequence ID" value="AYO28228.1"/>
    <property type="molecule type" value="Genomic_DNA"/>
</dbReference>
<proteinExistence type="inferred from homology"/>
<organism evidence="6">
    <name type="scientific">Synura sphagnicola</name>
    <dbReference type="NCBI Taxonomy" id="52556"/>
    <lineage>
        <taxon>Eukaryota</taxon>
        <taxon>Sar</taxon>
        <taxon>Stramenopiles</taxon>
        <taxon>Ochrophyta</taxon>
        <taxon>Synurophyceae</taxon>
        <taxon>Synurales</taxon>
        <taxon>Mallomonadaceae</taxon>
        <taxon>Synura</taxon>
    </lineage>
</organism>
<dbReference type="InterPro" id="IPR038676">
    <property type="entry name" value="Psb28_c1_sf"/>
</dbReference>
<reference evidence="6" key="1">
    <citation type="submission" date="2018-08" db="EMBL/GenBank/DDBJ databases">
        <title>Comparative Plastid Genomics of Synurophyceae: Evolutionary Evidence of Lateral Gene Transfer and Inverted Repeat Dynamics.</title>
        <authorList>
            <person name="Kim J.I."/>
            <person name="Shin H."/>
            <person name="Skaloud P."/>
            <person name="Jung J."/>
            <person name="Yoon H.S."/>
            <person name="Archibald J.M."/>
            <person name="Shin W."/>
        </authorList>
    </citation>
    <scope>NUCLEOTIDE SEQUENCE</scope>
    <source>
        <strain evidence="6">FBCC200022</strain>
    </source>
</reference>
<keyword evidence="2 5" id="KW-0602">Photosynthesis</keyword>
<evidence type="ECO:0000256" key="3">
    <source>
        <dbReference type="ARBA" id="ARBA00023136"/>
    </source>
</evidence>
<accession>A0A3G2QYM5</accession>
<evidence type="ECO:0000256" key="1">
    <source>
        <dbReference type="ARBA" id="ARBA00004170"/>
    </source>
</evidence>
<keyword evidence="3" id="KW-0472">Membrane</keyword>
<geneLocation type="plastid" evidence="6"/>
<dbReference type="PANTHER" id="PTHR34963:SF2">
    <property type="entry name" value="PHOTOSYSTEM II REACTION CENTER PSB28 PROTEIN, CHLOROPLASTIC"/>
    <property type="match status" value="1"/>
</dbReference>
<dbReference type="GO" id="GO:0015979">
    <property type="term" value="P:photosynthesis"/>
    <property type="evidence" value="ECO:0007669"/>
    <property type="project" value="UniProtKB-KW"/>
</dbReference>
<name>A0A3G2QYM5_9STRA</name>
<dbReference type="Pfam" id="PF03912">
    <property type="entry name" value="Psb28"/>
    <property type="match status" value="1"/>
</dbReference>
<dbReference type="InterPro" id="IPR005610">
    <property type="entry name" value="PSII_Psb28_class-1"/>
</dbReference>
<comment type="subcellular location">
    <subcellularLocation>
        <location evidence="1">Membrane</location>
        <topology evidence="1">Peripheral membrane protein</topology>
    </subcellularLocation>
</comment>
<sequence>MFELRFYPNLIKFKPPLIRLTKSLNGETGTATLIFFQFQFLIELKKDYESCLKSLTFISDKKSVETTDISVFFRNGKPFFIKVILILKNPTEWFYFLYFMNSYAKQNELSFLDERNNSLKTF</sequence>
<evidence type="ECO:0000256" key="4">
    <source>
        <dbReference type="ARBA" id="ARBA00023276"/>
    </source>
</evidence>
<keyword evidence="4 5" id="KW-0604">Photosystem II</keyword>
<dbReference type="GO" id="GO:0009523">
    <property type="term" value="C:photosystem II"/>
    <property type="evidence" value="ECO:0007669"/>
    <property type="project" value="UniProtKB-KW"/>
</dbReference>
<keyword evidence="6" id="KW-0934">Plastid</keyword>
<dbReference type="AlphaFoldDB" id="A0A3G2QYM5"/>
<comment type="similarity">
    <text evidence="5">Belongs to the Psb28 family.</text>
</comment>
<evidence type="ECO:0000313" key="6">
    <source>
        <dbReference type="EMBL" id="AYO28228.1"/>
    </source>
</evidence>